<keyword evidence="1" id="KW-0067">ATP-binding</keyword>
<dbReference type="Proteomes" id="UP001596989">
    <property type="component" value="Unassembled WGS sequence"/>
</dbReference>
<dbReference type="Pfam" id="PF14398">
    <property type="entry name" value="ATPgrasp_YheCD"/>
    <property type="match status" value="1"/>
</dbReference>
<dbReference type="PROSITE" id="PS50975">
    <property type="entry name" value="ATP_GRASP"/>
    <property type="match status" value="1"/>
</dbReference>
<evidence type="ECO:0000313" key="4">
    <source>
        <dbReference type="Proteomes" id="UP001596989"/>
    </source>
</evidence>
<protein>
    <submittedName>
        <fullName evidence="3">YheC/YheD family protein</fullName>
    </submittedName>
</protein>
<dbReference type="InterPro" id="IPR026838">
    <property type="entry name" value="YheC/D"/>
</dbReference>
<comment type="caution">
    <text evidence="3">The sequence shown here is derived from an EMBL/GenBank/DDBJ whole genome shotgun (WGS) entry which is preliminary data.</text>
</comment>
<keyword evidence="4" id="KW-1185">Reference proteome</keyword>
<evidence type="ECO:0000259" key="2">
    <source>
        <dbReference type="PROSITE" id="PS50975"/>
    </source>
</evidence>
<sequence>MPQKTIALGIATAPPRPTSPARGAFTPAEPLLCRELSVAGKVEGIEVFVFSAADLDTSSGRLYGYCLEQDRWIRREVPYPDVIYDRCFFASSQDRYRCADALAQLAEQKPHRLLNGKLPSKLAVHNAWSDDPVLLPYLPSTAPYGAWKQLAAAAERYSGGIVLKPAAGMQGRGIAHVRLDPLTSEWIIRGRTMGNQPFARRFPSSNELIPWITAFMKQSAFLLQPYLQLIGVSGRPYDIRSLMQKDGSGRWRCTGTSAREGDAQSVTSNLHGGGSVRPALEVLTANLGRSTAEHLLPLIHTISGQAATQLEHNFGRFGELAFDFGIEPDGKLWLLEANAKPGRDCWRRADNPELHRLSIDRLLHYARYLANAYRTTPSLAFTK</sequence>
<organism evidence="3 4">
    <name type="scientific">Paenibacillus chungangensis</name>
    <dbReference type="NCBI Taxonomy" id="696535"/>
    <lineage>
        <taxon>Bacteria</taxon>
        <taxon>Bacillati</taxon>
        <taxon>Bacillota</taxon>
        <taxon>Bacilli</taxon>
        <taxon>Bacillales</taxon>
        <taxon>Paenibacillaceae</taxon>
        <taxon>Paenibacillus</taxon>
    </lineage>
</organism>
<name>A0ABW3HY47_9BACL</name>
<gene>
    <name evidence="3" type="ORF">ACFQ2I_23225</name>
</gene>
<feature type="domain" description="ATP-grasp" evidence="2">
    <location>
        <begin position="131"/>
        <end position="370"/>
    </location>
</feature>
<reference evidence="4" key="1">
    <citation type="journal article" date="2019" name="Int. J. Syst. Evol. Microbiol.">
        <title>The Global Catalogue of Microorganisms (GCM) 10K type strain sequencing project: providing services to taxonomists for standard genome sequencing and annotation.</title>
        <authorList>
            <consortium name="The Broad Institute Genomics Platform"/>
            <consortium name="The Broad Institute Genome Sequencing Center for Infectious Disease"/>
            <person name="Wu L."/>
            <person name="Ma J."/>
        </authorList>
    </citation>
    <scope>NUCLEOTIDE SEQUENCE [LARGE SCALE GENOMIC DNA]</scope>
    <source>
        <strain evidence="4">CCUG 59129</strain>
    </source>
</reference>
<accession>A0ABW3HY47</accession>
<dbReference type="RefSeq" id="WP_377568716.1">
    <property type="nucleotide sequence ID" value="NZ_JBHTJZ010000073.1"/>
</dbReference>
<proteinExistence type="predicted"/>
<keyword evidence="1" id="KW-0547">Nucleotide-binding</keyword>
<dbReference type="EMBL" id="JBHTJZ010000073">
    <property type="protein sequence ID" value="MFD0962257.1"/>
    <property type="molecule type" value="Genomic_DNA"/>
</dbReference>
<dbReference type="SUPFAM" id="SSF56059">
    <property type="entry name" value="Glutathione synthetase ATP-binding domain-like"/>
    <property type="match status" value="1"/>
</dbReference>
<evidence type="ECO:0000256" key="1">
    <source>
        <dbReference type="PROSITE-ProRule" id="PRU00409"/>
    </source>
</evidence>
<dbReference type="InterPro" id="IPR011761">
    <property type="entry name" value="ATP-grasp"/>
</dbReference>
<evidence type="ECO:0000313" key="3">
    <source>
        <dbReference type="EMBL" id="MFD0962257.1"/>
    </source>
</evidence>